<name>A0ABD5F1X4_9ACTN</name>
<evidence type="ECO:0000313" key="3">
    <source>
        <dbReference type="EMBL" id="MDT0440135.1"/>
    </source>
</evidence>
<evidence type="ECO:0000256" key="1">
    <source>
        <dbReference type="SAM" id="Phobius"/>
    </source>
</evidence>
<keyword evidence="1" id="KW-0812">Transmembrane</keyword>
<feature type="transmembrane region" description="Helical" evidence="1">
    <location>
        <begin position="38"/>
        <end position="61"/>
    </location>
</feature>
<keyword evidence="1" id="KW-1133">Transmembrane helix</keyword>
<sequence length="69" mass="7192">MSEREWRVIPQGRGVSACYLLAGVLLAINASVQLKDGVAALPLLSGIAAVAMVVVAVVGLMRPTSRAHH</sequence>
<dbReference type="RefSeq" id="WP_161353032.1">
    <property type="nucleotide sequence ID" value="NZ_JAVRES010000001.1"/>
</dbReference>
<feature type="transmembrane region" description="Helical" evidence="1">
    <location>
        <begin position="12"/>
        <end position="32"/>
    </location>
</feature>
<keyword evidence="4" id="KW-1185">Reference proteome</keyword>
<gene>
    <name evidence="2" type="ORF">RM877_01260</name>
    <name evidence="3" type="ORF">RM877_36305</name>
</gene>
<evidence type="ECO:0000313" key="2">
    <source>
        <dbReference type="EMBL" id="MDT0433303.1"/>
    </source>
</evidence>
<evidence type="ECO:0008006" key="5">
    <source>
        <dbReference type="Google" id="ProtNLM"/>
    </source>
</evidence>
<reference evidence="4" key="1">
    <citation type="submission" date="2023-07" db="EMBL/GenBank/DDBJ databases">
        <title>30 novel species of actinomycetes from the DSMZ collection.</title>
        <authorList>
            <person name="Nouioui I."/>
        </authorList>
    </citation>
    <scope>NUCLEOTIDE SEQUENCE [LARGE SCALE GENOMIC DNA]</scope>
    <source>
        <strain evidence="2 4">DSM 41981</strain>
    </source>
</reference>
<dbReference type="Proteomes" id="UP001183535">
    <property type="component" value="Unassembled WGS sequence"/>
</dbReference>
<organism evidence="3 4">
    <name type="scientific">Streptomyces doudnae</name>
    <dbReference type="NCBI Taxonomy" id="3075536"/>
    <lineage>
        <taxon>Bacteria</taxon>
        <taxon>Bacillati</taxon>
        <taxon>Actinomycetota</taxon>
        <taxon>Actinomycetes</taxon>
        <taxon>Kitasatosporales</taxon>
        <taxon>Streptomycetaceae</taxon>
        <taxon>Streptomyces</taxon>
    </lineage>
</organism>
<evidence type="ECO:0000313" key="4">
    <source>
        <dbReference type="Proteomes" id="UP001183535"/>
    </source>
</evidence>
<reference evidence="3" key="2">
    <citation type="submission" date="2024-03" db="EMBL/GenBank/DDBJ databases">
        <title>30 novel species of actinomycetes from the DSMZ collection.</title>
        <authorList>
            <person name="Nouioui I."/>
        </authorList>
    </citation>
    <scope>NUCLEOTIDE SEQUENCE</scope>
    <source>
        <strain evidence="3 4">DSM 41981</strain>
    </source>
</reference>
<proteinExistence type="predicted"/>
<dbReference type="EMBL" id="JAVRES010000037">
    <property type="protein sequence ID" value="MDT0440135.1"/>
    <property type="molecule type" value="Genomic_DNA"/>
</dbReference>
<keyword evidence="1" id="KW-0472">Membrane</keyword>
<accession>A0ABD5F1X4</accession>
<protein>
    <recommendedName>
        <fullName evidence="5">DUF3188 domain-containing protein</fullName>
    </recommendedName>
</protein>
<dbReference type="AlphaFoldDB" id="A0ABD5F1X4"/>
<comment type="caution">
    <text evidence="3">The sequence shown here is derived from an EMBL/GenBank/DDBJ whole genome shotgun (WGS) entry which is preliminary data.</text>
</comment>
<dbReference type="EMBL" id="JAVRES010000001">
    <property type="protein sequence ID" value="MDT0433303.1"/>
    <property type="molecule type" value="Genomic_DNA"/>
</dbReference>